<dbReference type="Proteomes" id="UP000033769">
    <property type="component" value="Unassembled WGS sequence"/>
</dbReference>
<keyword evidence="2" id="KW-0378">Hydrolase</keyword>
<dbReference type="AlphaFoldDB" id="A0A0F3MB97"/>
<dbReference type="GO" id="GO:0004519">
    <property type="term" value="F:endonuclease activity"/>
    <property type="evidence" value="ECO:0007669"/>
    <property type="project" value="UniProtKB-KW"/>
</dbReference>
<reference evidence="3" key="2">
    <citation type="submission" date="2018-03" db="EMBL/GenBank/DDBJ databases">
        <authorList>
            <person name="Keele B.F."/>
        </authorList>
    </citation>
    <scope>NUCLEOTIDE SEQUENCE [LARGE SCALE GENOMIC DNA]</scope>
    <source>
        <strain evidence="3">Gilliam</strain>
    </source>
</reference>
<evidence type="ECO:0000313" key="2">
    <source>
        <dbReference type="EMBL" id="KJV52921.1"/>
    </source>
</evidence>
<dbReference type="Gene3D" id="3.30.420.10">
    <property type="entry name" value="Ribonuclease H-like superfamily/Ribonuclease H"/>
    <property type="match status" value="1"/>
</dbReference>
<protein>
    <submittedName>
        <fullName evidence="2">DDE superendonuclease family protein</fullName>
    </submittedName>
    <submittedName>
        <fullName evidence="3">IS630 family transposase</fullName>
    </submittedName>
</protein>
<dbReference type="Pfam" id="PF13358">
    <property type="entry name" value="DDE_3"/>
    <property type="match status" value="1"/>
</dbReference>
<reference evidence="2 4" key="1">
    <citation type="submission" date="2015-02" db="EMBL/GenBank/DDBJ databases">
        <title>Genome Sequencing of Rickettsiales.</title>
        <authorList>
            <person name="Daugherty S.C."/>
            <person name="Su Q."/>
            <person name="Abolude K."/>
            <person name="Beier-Sexton M."/>
            <person name="Carlyon J.A."/>
            <person name="Carter R."/>
            <person name="Day N.P."/>
            <person name="Dumler S.J."/>
            <person name="Dyachenko V."/>
            <person name="Godinez A."/>
            <person name="Kurtti T.J."/>
            <person name="Lichay M."/>
            <person name="Mullins K.E."/>
            <person name="Ott S."/>
            <person name="Pappas-Brown V."/>
            <person name="Paris D.H."/>
            <person name="Patel P."/>
            <person name="Richards A.L."/>
            <person name="Sadzewicz L."/>
            <person name="Sears K."/>
            <person name="Seidman D."/>
            <person name="Sengamalay N."/>
            <person name="Stenos J."/>
            <person name="Tallon L.J."/>
            <person name="Vincent G."/>
            <person name="Fraser C.M."/>
            <person name="Munderloh U."/>
            <person name="Dunning-Hotopp J.C."/>
        </authorList>
    </citation>
    <scope>NUCLEOTIDE SEQUENCE [LARGE SCALE GENOMIC DNA]</scope>
    <source>
        <strain evidence="2 4">Gilliam</strain>
    </source>
</reference>
<evidence type="ECO:0000313" key="3">
    <source>
        <dbReference type="EMBL" id="SPR04509.1"/>
    </source>
</evidence>
<dbReference type="PATRIC" id="fig|1359184.3.peg.420"/>
<evidence type="ECO:0000259" key="1">
    <source>
        <dbReference type="Pfam" id="PF13358"/>
    </source>
</evidence>
<dbReference type="EMBL" id="LS398551">
    <property type="protein sequence ID" value="SPR04509.1"/>
    <property type="molecule type" value="Genomic_DNA"/>
</dbReference>
<gene>
    <name evidence="3" type="ORF">GILLIAM_00714</name>
    <name evidence="2" type="ORF">OTSGILL_1145</name>
</gene>
<evidence type="ECO:0000313" key="4">
    <source>
        <dbReference type="Proteomes" id="UP000033769"/>
    </source>
</evidence>
<keyword evidence="2" id="KW-0540">Nuclease</keyword>
<dbReference type="GO" id="GO:0003676">
    <property type="term" value="F:nucleic acid binding"/>
    <property type="evidence" value="ECO:0007669"/>
    <property type="project" value="InterPro"/>
</dbReference>
<dbReference type="EMBL" id="LANO01000015">
    <property type="protein sequence ID" value="KJV52921.1"/>
    <property type="molecule type" value="Genomic_DNA"/>
</dbReference>
<dbReference type="InterPro" id="IPR038717">
    <property type="entry name" value="Tc1-like_DDE_dom"/>
</dbReference>
<dbReference type="Proteomes" id="UP000244959">
    <property type="component" value="Chromosome I"/>
</dbReference>
<dbReference type="InterPro" id="IPR036397">
    <property type="entry name" value="RNaseH_sf"/>
</dbReference>
<name>A0A0F3MB97_ORITS</name>
<keyword evidence="5" id="KW-1185">Reference proteome</keyword>
<proteinExistence type="predicted"/>
<feature type="domain" description="Tc1-like transposase DDE" evidence="1">
    <location>
        <begin position="1"/>
        <end position="70"/>
    </location>
</feature>
<reference evidence="5" key="3">
    <citation type="submission" date="2018-03" db="EMBL/GenBank/DDBJ databases">
        <authorList>
            <person name="Batty M. E."/>
            <person name="Batty M E."/>
        </authorList>
    </citation>
    <scope>NUCLEOTIDE SEQUENCE [LARGE SCALE GENOMIC DNA]</scope>
    <source>
        <strain evidence="5">Gilliam</strain>
    </source>
</reference>
<organism evidence="2 4">
    <name type="scientific">Orientia tsutsugamushi str. Gilliam</name>
    <dbReference type="NCBI Taxonomy" id="1359184"/>
    <lineage>
        <taxon>Bacteria</taxon>
        <taxon>Pseudomonadati</taxon>
        <taxon>Pseudomonadota</taxon>
        <taxon>Alphaproteobacteria</taxon>
        <taxon>Rickettsiales</taxon>
        <taxon>Rickettsiaceae</taxon>
        <taxon>Rickettsieae</taxon>
        <taxon>Orientia</taxon>
    </lineage>
</organism>
<evidence type="ECO:0000313" key="5">
    <source>
        <dbReference type="Proteomes" id="UP000244959"/>
    </source>
</evidence>
<keyword evidence="2" id="KW-0255">Endonuclease</keyword>
<accession>A0A0F3MB97</accession>
<sequence length="76" mass="9028">MQAILIKALTARQTVILENISFHKTVTVMVKSLIESVRCKLLYLPTYSQNLNLIEHYWFKIKNDIRKVSHLFNDFF</sequence>